<evidence type="ECO:0000313" key="12">
    <source>
        <dbReference type="EMBL" id="QCU90881.1"/>
    </source>
</evidence>
<keyword evidence="9" id="KW-0028">Amino-acid biosynthesis</keyword>
<evidence type="ECO:0000256" key="2">
    <source>
        <dbReference type="ARBA" id="ARBA00001974"/>
    </source>
</evidence>
<evidence type="ECO:0000256" key="9">
    <source>
        <dbReference type="ARBA" id="ARBA00023192"/>
    </source>
</evidence>
<dbReference type="InterPro" id="IPR039261">
    <property type="entry name" value="FNR_nucleotide-bd"/>
</dbReference>
<evidence type="ECO:0000256" key="5">
    <source>
        <dbReference type="ARBA" id="ARBA00022827"/>
    </source>
</evidence>
<dbReference type="Gene3D" id="2.40.30.10">
    <property type="entry name" value="Translation factors"/>
    <property type="match status" value="1"/>
</dbReference>
<organism evidence="12 13">
    <name type="scientific">Thiomicrorhabdus sediminis</name>
    <dbReference type="NCBI Taxonomy" id="2580412"/>
    <lineage>
        <taxon>Bacteria</taxon>
        <taxon>Pseudomonadati</taxon>
        <taxon>Pseudomonadota</taxon>
        <taxon>Gammaproteobacteria</taxon>
        <taxon>Thiotrichales</taxon>
        <taxon>Piscirickettsiaceae</taxon>
        <taxon>Thiomicrorhabdus</taxon>
    </lineage>
</organism>
<sequence length="367" mass="41569">MQVVVVDQKCLTPNSDLKTVYYLRLESADAATPLQYEPGDWLTVAVKNPTPLIKRLLARLNLDGDETIELRRAGRVSSQQALSEYLEITQLNPAILSKVQRQYSLGDWADRQAMIDFAYGKDILDLLDLFPNLAKQGIEFLQLLAPLAPRYYSIASACLADKGDTEIAILYRAVHYQTNGRERFGVASNYLAQLKAGDILEVEVKANPTFKLPEQSATPIMMIGAGTGLAPFIGFMQQRAWQQQQGENVGLSWLFFGEVSKQDHCLFCEQLEAWQQQGVLQASLAFSRDQKEKIYVQHRLLEQASSVWQLLEQGAHLYICGNQNVMAEEVKNALLQIIVEQGQKAPDEAQDYWQQLRKERRLQLDVY</sequence>
<dbReference type="PRINTS" id="PR00371">
    <property type="entry name" value="FPNCR"/>
</dbReference>
<evidence type="ECO:0000256" key="7">
    <source>
        <dbReference type="ARBA" id="ARBA00022982"/>
    </source>
</evidence>
<dbReference type="SUPFAM" id="SSF52343">
    <property type="entry name" value="Ferredoxin reductase-like, C-terminal NADP-linked domain"/>
    <property type="match status" value="1"/>
</dbReference>
<dbReference type="PANTHER" id="PTHR19384:SF17">
    <property type="entry name" value="NADPH--CYTOCHROME P450 REDUCTASE"/>
    <property type="match status" value="1"/>
</dbReference>
<dbReference type="FunFam" id="3.40.50.80:FF:000001">
    <property type="entry name" value="NADPH--cytochrome P450 reductase 1"/>
    <property type="match status" value="1"/>
</dbReference>
<accession>A0A4P9K7J1</accession>
<keyword evidence="7" id="KW-0813">Transport</keyword>
<gene>
    <name evidence="12" type="ORF">FE785_09695</name>
</gene>
<keyword evidence="7" id="KW-0249">Electron transport</keyword>
<dbReference type="GO" id="GO:0050660">
    <property type="term" value="F:flavin adenine dinucleotide binding"/>
    <property type="evidence" value="ECO:0007669"/>
    <property type="project" value="TreeGrafter"/>
</dbReference>
<evidence type="ECO:0000256" key="6">
    <source>
        <dbReference type="ARBA" id="ARBA00022857"/>
    </source>
</evidence>
<keyword evidence="9" id="KW-0198">Cysteine biosynthesis</keyword>
<evidence type="ECO:0000259" key="11">
    <source>
        <dbReference type="PROSITE" id="PS51384"/>
    </source>
</evidence>
<dbReference type="GO" id="GO:0005829">
    <property type="term" value="C:cytosol"/>
    <property type="evidence" value="ECO:0007669"/>
    <property type="project" value="TreeGrafter"/>
</dbReference>
<dbReference type="PANTHER" id="PTHR19384">
    <property type="entry name" value="NITRIC OXIDE SYNTHASE-RELATED"/>
    <property type="match status" value="1"/>
</dbReference>
<dbReference type="Pfam" id="PF00175">
    <property type="entry name" value="NAD_binding_1"/>
    <property type="match status" value="1"/>
</dbReference>
<proteinExistence type="predicted"/>
<dbReference type="InterPro" id="IPR017927">
    <property type="entry name" value="FAD-bd_FR_type"/>
</dbReference>
<reference evidence="12 13" key="1">
    <citation type="submission" date="2019-05" db="EMBL/GenBank/DDBJ databases">
        <title>Thiomicrorhabdus sediminis sp. nov, a novel sulfur-oxidizing bacterium isolated from coastal sediment.</title>
        <authorList>
            <person name="Liu X."/>
        </authorList>
    </citation>
    <scope>NUCLEOTIDE SEQUENCE [LARGE SCALE GENOMIC DNA]</scope>
    <source>
        <strain evidence="12 13">G1</strain>
    </source>
</reference>
<dbReference type="SUPFAM" id="SSF63380">
    <property type="entry name" value="Riboflavin synthase domain-like"/>
    <property type="match status" value="1"/>
</dbReference>
<keyword evidence="5" id="KW-0274">FAD</keyword>
<evidence type="ECO:0000313" key="13">
    <source>
        <dbReference type="Proteomes" id="UP000304864"/>
    </source>
</evidence>
<dbReference type="Gene3D" id="1.20.990.10">
    <property type="entry name" value="NADPH-cytochrome p450 Reductase, Chain A, domain 3"/>
    <property type="match status" value="1"/>
</dbReference>
<keyword evidence="8" id="KW-0560">Oxidoreductase</keyword>
<evidence type="ECO:0000256" key="4">
    <source>
        <dbReference type="ARBA" id="ARBA00022643"/>
    </source>
</evidence>
<evidence type="ECO:0000256" key="8">
    <source>
        <dbReference type="ARBA" id="ARBA00023002"/>
    </source>
</evidence>
<dbReference type="Proteomes" id="UP000304864">
    <property type="component" value="Chromosome"/>
</dbReference>
<feature type="domain" description="FAD-binding FR-type" evidence="11">
    <location>
        <begin position="1"/>
        <end position="213"/>
    </location>
</feature>
<keyword evidence="13" id="KW-1185">Reference proteome</keyword>
<evidence type="ECO:0000256" key="10">
    <source>
        <dbReference type="ARBA" id="ARBA00052219"/>
    </source>
</evidence>
<keyword evidence="4" id="KW-0288">FMN</keyword>
<keyword evidence="6" id="KW-0521">NADP</keyword>
<dbReference type="KEGG" id="thig:FE785_09695"/>
<dbReference type="InterPro" id="IPR017938">
    <property type="entry name" value="Riboflavin_synthase-like_b-brl"/>
</dbReference>
<dbReference type="InterPro" id="IPR001709">
    <property type="entry name" value="Flavoprot_Pyr_Nucl_cyt_Rdtase"/>
</dbReference>
<comment type="catalytic activity">
    <reaction evidence="10">
        <text>hydrogen sulfide + 3 NADP(+) + 3 H2O = sulfite + 3 NADPH + 4 H(+)</text>
        <dbReference type="Rhea" id="RHEA:13801"/>
        <dbReference type="ChEBI" id="CHEBI:15377"/>
        <dbReference type="ChEBI" id="CHEBI:15378"/>
        <dbReference type="ChEBI" id="CHEBI:17359"/>
        <dbReference type="ChEBI" id="CHEBI:29919"/>
        <dbReference type="ChEBI" id="CHEBI:57783"/>
        <dbReference type="ChEBI" id="CHEBI:58349"/>
        <dbReference type="EC" id="1.8.1.2"/>
    </reaction>
</comment>
<evidence type="ECO:0000256" key="3">
    <source>
        <dbReference type="ARBA" id="ARBA00022630"/>
    </source>
</evidence>
<dbReference type="AlphaFoldDB" id="A0A4P9K7J1"/>
<dbReference type="InterPro" id="IPR001433">
    <property type="entry name" value="OxRdtase_FAD/NAD-bd"/>
</dbReference>
<dbReference type="RefSeq" id="WP_138565555.1">
    <property type="nucleotide sequence ID" value="NZ_CP040602.1"/>
</dbReference>
<keyword evidence="3" id="KW-0285">Flavoprotein</keyword>
<name>A0A4P9K7J1_9GAMM</name>
<dbReference type="Gene3D" id="3.40.50.80">
    <property type="entry name" value="Nucleotide-binding domain of ferredoxin-NADP reductase (FNR) module"/>
    <property type="match status" value="1"/>
</dbReference>
<dbReference type="EMBL" id="CP040602">
    <property type="protein sequence ID" value="QCU90881.1"/>
    <property type="molecule type" value="Genomic_DNA"/>
</dbReference>
<protein>
    <submittedName>
        <fullName evidence="12">NADP oxidoreductase</fullName>
    </submittedName>
</protein>
<dbReference type="PROSITE" id="PS51384">
    <property type="entry name" value="FAD_FR"/>
    <property type="match status" value="1"/>
</dbReference>
<dbReference type="GO" id="GO:0019344">
    <property type="term" value="P:cysteine biosynthetic process"/>
    <property type="evidence" value="ECO:0007669"/>
    <property type="project" value="UniProtKB-KW"/>
</dbReference>
<dbReference type="GO" id="GO:0010181">
    <property type="term" value="F:FMN binding"/>
    <property type="evidence" value="ECO:0007669"/>
    <property type="project" value="TreeGrafter"/>
</dbReference>
<dbReference type="OrthoDB" id="9816402at2"/>
<dbReference type="GO" id="GO:0004783">
    <property type="term" value="F:sulfite reductase (NADPH) activity"/>
    <property type="evidence" value="ECO:0007669"/>
    <property type="project" value="UniProtKB-EC"/>
</dbReference>
<dbReference type="InterPro" id="IPR023173">
    <property type="entry name" value="NADPH_Cyt_P450_Rdtase_alpha"/>
</dbReference>
<comment type="cofactor">
    <cofactor evidence="1">
        <name>FMN</name>
        <dbReference type="ChEBI" id="CHEBI:58210"/>
    </cofactor>
</comment>
<comment type="cofactor">
    <cofactor evidence="2">
        <name>FAD</name>
        <dbReference type="ChEBI" id="CHEBI:57692"/>
    </cofactor>
</comment>
<evidence type="ECO:0000256" key="1">
    <source>
        <dbReference type="ARBA" id="ARBA00001917"/>
    </source>
</evidence>